<dbReference type="EMBL" id="FMXE01000050">
    <property type="protein sequence ID" value="SDA96361.1"/>
    <property type="molecule type" value="Genomic_DNA"/>
</dbReference>
<keyword evidence="2" id="KW-0808">Transferase</keyword>
<dbReference type="OrthoDB" id="199095at2"/>
<dbReference type="RefSeq" id="WP_092734804.1">
    <property type="nucleotide sequence ID" value="NZ_FMXE01000050.1"/>
</dbReference>
<dbReference type="Pfam" id="PF00535">
    <property type="entry name" value="Glycos_transf_2"/>
    <property type="match status" value="1"/>
</dbReference>
<reference evidence="3" key="1">
    <citation type="submission" date="2016-10" db="EMBL/GenBank/DDBJ databases">
        <authorList>
            <person name="Varghese N."/>
            <person name="Submissions S."/>
        </authorList>
    </citation>
    <scope>NUCLEOTIDE SEQUENCE [LARGE SCALE GENOMIC DNA]</scope>
    <source>
        <strain evidence="3">DSM 22703</strain>
    </source>
</reference>
<organism evidence="2 3">
    <name type="scientific">Algoriphagus alkaliphilus</name>
    <dbReference type="NCBI Taxonomy" id="279824"/>
    <lineage>
        <taxon>Bacteria</taxon>
        <taxon>Pseudomonadati</taxon>
        <taxon>Bacteroidota</taxon>
        <taxon>Cytophagia</taxon>
        <taxon>Cytophagales</taxon>
        <taxon>Cyclobacteriaceae</taxon>
        <taxon>Algoriphagus</taxon>
    </lineage>
</organism>
<dbReference type="AlphaFoldDB" id="A0A1G5ZNH8"/>
<dbReference type="PANTHER" id="PTHR22916:SF3">
    <property type="entry name" value="UDP-GLCNAC:BETAGAL BETA-1,3-N-ACETYLGLUCOSAMINYLTRANSFERASE-LIKE PROTEIN 1"/>
    <property type="match status" value="1"/>
</dbReference>
<evidence type="ECO:0000313" key="3">
    <source>
        <dbReference type="Proteomes" id="UP000198756"/>
    </source>
</evidence>
<name>A0A1G5ZNH8_9BACT</name>
<proteinExistence type="predicted"/>
<evidence type="ECO:0000259" key="1">
    <source>
        <dbReference type="Pfam" id="PF00535"/>
    </source>
</evidence>
<accession>A0A1G5ZNH8</accession>
<dbReference type="Gene3D" id="3.90.550.10">
    <property type="entry name" value="Spore Coat Polysaccharide Biosynthesis Protein SpsA, Chain A"/>
    <property type="match status" value="1"/>
</dbReference>
<sequence length="304" mass="35088">MSSQIPLVSVCMITFNQAEFIQRSIEGILMQNVDFDFQLLIANDASPDCTEELVNKYIHDYPKGNRIKYIRHSKNFGMMANFIFALKECNGKYIALCEGDDYWTDPYKLQKQVDFLEANSDFVLCYHPVNVLFPDGQIDEDYHVKGIIDKSESNIYDLAAIGNYIHTPSVVFRNLLNTYPDSFNETPIGDYFLWMLLAQHGKIKKLPDVMAIYRHGVGVHSTQNDDMRSDSFIKTLDVLSKTISDKTIVKILRNRILAIKSASLPYPVRALKNYRDLTKAEILKDYVDFGQLVKAIWLKIRRKF</sequence>
<dbReference type="InterPro" id="IPR001173">
    <property type="entry name" value="Glyco_trans_2-like"/>
</dbReference>
<dbReference type="Proteomes" id="UP000198756">
    <property type="component" value="Unassembled WGS sequence"/>
</dbReference>
<gene>
    <name evidence="2" type="ORF">SAMN03080617_04214</name>
</gene>
<keyword evidence="3" id="KW-1185">Reference proteome</keyword>
<dbReference type="PANTHER" id="PTHR22916">
    <property type="entry name" value="GLYCOSYLTRANSFERASE"/>
    <property type="match status" value="1"/>
</dbReference>
<evidence type="ECO:0000313" key="2">
    <source>
        <dbReference type="EMBL" id="SDA96361.1"/>
    </source>
</evidence>
<dbReference type="GO" id="GO:0016758">
    <property type="term" value="F:hexosyltransferase activity"/>
    <property type="evidence" value="ECO:0007669"/>
    <property type="project" value="UniProtKB-ARBA"/>
</dbReference>
<feature type="domain" description="Glycosyltransferase 2-like" evidence="1">
    <location>
        <begin position="9"/>
        <end position="131"/>
    </location>
</feature>
<dbReference type="STRING" id="279824.SAMN03080617_04214"/>
<dbReference type="InterPro" id="IPR029044">
    <property type="entry name" value="Nucleotide-diphossugar_trans"/>
</dbReference>
<protein>
    <submittedName>
        <fullName evidence="2">Glycosyl transferase family 2</fullName>
    </submittedName>
</protein>
<dbReference type="SUPFAM" id="SSF53448">
    <property type="entry name" value="Nucleotide-diphospho-sugar transferases"/>
    <property type="match status" value="1"/>
</dbReference>